<dbReference type="RefSeq" id="WP_190149763.1">
    <property type="nucleotide sequence ID" value="NZ_BMTL01000011.1"/>
</dbReference>
<dbReference type="Proteomes" id="UP000606194">
    <property type="component" value="Unassembled WGS sequence"/>
</dbReference>
<evidence type="ECO:0008006" key="4">
    <source>
        <dbReference type="Google" id="ProtNLM"/>
    </source>
</evidence>
<accession>A0A918FWM6</accession>
<evidence type="ECO:0000256" key="1">
    <source>
        <dbReference type="SAM" id="SignalP"/>
    </source>
</evidence>
<reference evidence="2" key="1">
    <citation type="journal article" date="2014" name="Int. J. Syst. Evol. Microbiol.">
        <title>Complete genome sequence of Corynebacterium casei LMG S-19264T (=DSM 44701T), isolated from a smear-ripened cheese.</title>
        <authorList>
            <consortium name="US DOE Joint Genome Institute (JGI-PGF)"/>
            <person name="Walter F."/>
            <person name="Albersmeier A."/>
            <person name="Kalinowski J."/>
            <person name="Ruckert C."/>
        </authorList>
    </citation>
    <scope>NUCLEOTIDE SEQUENCE</scope>
    <source>
        <strain evidence="2">JCM 4386</strain>
    </source>
</reference>
<organism evidence="2 3">
    <name type="scientific">Streptomyces humidus</name>
    <dbReference type="NCBI Taxonomy" id="52259"/>
    <lineage>
        <taxon>Bacteria</taxon>
        <taxon>Bacillati</taxon>
        <taxon>Actinomycetota</taxon>
        <taxon>Actinomycetes</taxon>
        <taxon>Kitasatosporales</taxon>
        <taxon>Streptomycetaceae</taxon>
        <taxon>Streptomyces</taxon>
    </lineage>
</organism>
<proteinExistence type="predicted"/>
<feature type="chain" id="PRO_5039524236" description="Secreted protein" evidence="1">
    <location>
        <begin position="30"/>
        <end position="73"/>
    </location>
</feature>
<gene>
    <name evidence="2" type="ORF">GCM10010269_30180</name>
</gene>
<comment type="caution">
    <text evidence="2">The sequence shown here is derived from an EMBL/GenBank/DDBJ whole genome shotgun (WGS) entry which is preliminary data.</text>
</comment>
<protein>
    <recommendedName>
        <fullName evidence="4">Secreted protein</fullName>
    </recommendedName>
</protein>
<dbReference type="EMBL" id="BMTL01000011">
    <property type="protein sequence ID" value="GGR89065.1"/>
    <property type="molecule type" value="Genomic_DNA"/>
</dbReference>
<name>A0A918FWM6_9ACTN</name>
<reference evidence="2" key="2">
    <citation type="submission" date="2020-09" db="EMBL/GenBank/DDBJ databases">
        <authorList>
            <person name="Sun Q."/>
            <person name="Ohkuma M."/>
        </authorList>
    </citation>
    <scope>NUCLEOTIDE SEQUENCE</scope>
    <source>
        <strain evidence="2">JCM 4386</strain>
    </source>
</reference>
<dbReference type="AlphaFoldDB" id="A0A918FWM6"/>
<evidence type="ECO:0000313" key="3">
    <source>
        <dbReference type="Proteomes" id="UP000606194"/>
    </source>
</evidence>
<keyword evidence="3" id="KW-1185">Reference proteome</keyword>
<feature type="signal peptide" evidence="1">
    <location>
        <begin position="1"/>
        <end position="29"/>
    </location>
</feature>
<keyword evidence="1" id="KW-0732">Signal</keyword>
<sequence>MSTRPASTAVCIGTFVVLMHLTTAGIAPAHQAALPRTGLSRPHRVVGVVPPVPAAVLRAVCGSAARWGVAAAP</sequence>
<evidence type="ECO:0000313" key="2">
    <source>
        <dbReference type="EMBL" id="GGR89065.1"/>
    </source>
</evidence>